<name>A0A814QVV2_ADIRI</name>
<dbReference type="OrthoDB" id="636773at2759"/>
<protein>
    <recommendedName>
        <fullName evidence="4">BTB domain-containing protein</fullName>
    </recommendedName>
</protein>
<dbReference type="PANTHER" id="PTHR45774">
    <property type="entry name" value="BTB/POZ DOMAIN-CONTAINING"/>
    <property type="match status" value="1"/>
</dbReference>
<dbReference type="Gene3D" id="3.30.710.10">
    <property type="entry name" value="Potassium Channel Kv1.1, Chain A"/>
    <property type="match status" value="1"/>
</dbReference>
<reference evidence="5" key="1">
    <citation type="submission" date="2021-02" db="EMBL/GenBank/DDBJ databases">
        <authorList>
            <person name="Nowell W R."/>
        </authorList>
    </citation>
    <scope>NUCLEOTIDE SEQUENCE</scope>
</reference>
<keyword evidence="2" id="KW-0963">Cytoplasm</keyword>
<dbReference type="InterPro" id="IPR011333">
    <property type="entry name" value="SKP1/BTB/POZ_sf"/>
</dbReference>
<comment type="caution">
    <text evidence="5">The sequence shown here is derived from an EMBL/GenBank/DDBJ whole genome shotgun (WGS) entry which is preliminary data.</text>
</comment>
<evidence type="ECO:0000256" key="2">
    <source>
        <dbReference type="ARBA" id="ARBA00022490"/>
    </source>
</evidence>
<dbReference type="AlphaFoldDB" id="A0A814QVV2"/>
<gene>
    <name evidence="5" type="ORF">EDS130_LOCUS21229</name>
</gene>
<feature type="domain" description="BTB" evidence="4">
    <location>
        <begin position="110"/>
        <end position="170"/>
    </location>
</feature>
<dbReference type="PROSITE" id="PS50097">
    <property type="entry name" value="BTB"/>
    <property type="match status" value="1"/>
</dbReference>
<evidence type="ECO:0000259" key="4">
    <source>
        <dbReference type="PROSITE" id="PS50097"/>
    </source>
</evidence>
<dbReference type="SMART" id="SM00225">
    <property type="entry name" value="BTB"/>
    <property type="match status" value="1"/>
</dbReference>
<dbReference type="SUPFAM" id="SSF54695">
    <property type="entry name" value="POZ domain"/>
    <property type="match status" value="1"/>
</dbReference>
<dbReference type="Pfam" id="PF07707">
    <property type="entry name" value="BACK"/>
    <property type="match status" value="1"/>
</dbReference>
<comment type="subcellular location">
    <subcellularLocation>
        <location evidence="1">Cytoplasm</location>
    </subcellularLocation>
</comment>
<dbReference type="PROSITE" id="PS00018">
    <property type="entry name" value="EF_HAND_1"/>
    <property type="match status" value="1"/>
</dbReference>
<feature type="compositionally biased region" description="Polar residues" evidence="3">
    <location>
        <begin position="45"/>
        <end position="55"/>
    </location>
</feature>
<dbReference type="InterPro" id="IPR018247">
    <property type="entry name" value="EF_Hand_1_Ca_BS"/>
</dbReference>
<evidence type="ECO:0000256" key="3">
    <source>
        <dbReference type="SAM" id="MobiDB-lite"/>
    </source>
</evidence>
<dbReference type="InterPro" id="IPR012983">
    <property type="entry name" value="PHR"/>
</dbReference>
<evidence type="ECO:0000313" key="5">
    <source>
        <dbReference type="EMBL" id="CAF1124423.1"/>
    </source>
</evidence>
<dbReference type="GO" id="GO:0022008">
    <property type="term" value="P:neurogenesis"/>
    <property type="evidence" value="ECO:0007669"/>
    <property type="project" value="TreeGrafter"/>
</dbReference>
<dbReference type="GO" id="GO:0005829">
    <property type="term" value="C:cytosol"/>
    <property type="evidence" value="ECO:0007669"/>
    <property type="project" value="TreeGrafter"/>
</dbReference>
<dbReference type="PANTHER" id="PTHR45774:SF3">
    <property type="entry name" value="BTB (POZ) DOMAIN-CONTAINING 2B-RELATED"/>
    <property type="match status" value="1"/>
</dbReference>
<dbReference type="Gene3D" id="1.25.40.420">
    <property type="match status" value="1"/>
</dbReference>
<dbReference type="InterPro" id="IPR038648">
    <property type="entry name" value="PHR_sf"/>
</dbReference>
<sequence length="521" mass="59158">MFVENDLSCSEYCALIMPKANPSSSFTSPHPPIPLPDHHNHPVQRRSSTTFNEASSLPPPANAVSSNTHIEHENDDNQNKQIISLPFNWQASKTSLNDRISALCLNEYMSDIHFELNDSDELLPAHKFVLSVGSCVFEAMFQRNNETLSSIIRVPDMETHAFRTLLRFLYGDYHNPSSSITHDTVMSILYGAKKYCILGLERLCVDFLKKNISIENALILLSQARLFDEAQLAAQCLEVIDKNATHMLQAPELLDVDLDTLMAILKRDTLGVREIKLWQTCIAWAKNKCHSRNQIVTPDMIRQTLGGALKLIRFPLMTQEEFAQGPAQSGILTDKEIISIFLYFNLPAKSYKLCEFDDEPRSTFKEYTINRFREGEVEHRWSYSDAFDRIRFKCDRRLFIAGYGLYGSIREPFEYNVHIQLHHLDSGRILGENETTFMADGSSSTFRVSFKEPLEIQQGEYYVASAKLKGPDSFYGISGLRRITHDCGLDGKVTFNFAYASGENNGSNVDDGQIPEIIFCL</sequence>
<dbReference type="Pfam" id="PF00651">
    <property type="entry name" value="BTB"/>
    <property type="match status" value="1"/>
</dbReference>
<dbReference type="Proteomes" id="UP000663852">
    <property type="component" value="Unassembled WGS sequence"/>
</dbReference>
<dbReference type="InterPro" id="IPR011705">
    <property type="entry name" value="BACK"/>
</dbReference>
<dbReference type="InterPro" id="IPR000210">
    <property type="entry name" value="BTB/POZ_dom"/>
</dbReference>
<accession>A0A814QVV2</accession>
<proteinExistence type="predicted"/>
<feature type="region of interest" description="Disordered" evidence="3">
    <location>
        <begin position="23"/>
        <end position="67"/>
    </location>
</feature>
<organism evidence="5 6">
    <name type="scientific">Adineta ricciae</name>
    <name type="common">Rotifer</name>
    <dbReference type="NCBI Taxonomy" id="249248"/>
    <lineage>
        <taxon>Eukaryota</taxon>
        <taxon>Metazoa</taxon>
        <taxon>Spiralia</taxon>
        <taxon>Gnathifera</taxon>
        <taxon>Rotifera</taxon>
        <taxon>Eurotatoria</taxon>
        <taxon>Bdelloidea</taxon>
        <taxon>Adinetida</taxon>
        <taxon>Adinetidae</taxon>
        <taxon>Adineta</taxon>
    </lineage>
</organism>
<dbReference type="GO" id="GO:0000932">
    <property type="term" value="C:P-body"/>
    <property type="evidence" value="ECO:0007669"/>
    <property type="project" value="TreeGrafter"/>
</dbReference>
<dbReference type="SMART" id="SM00875">
    <property type="entry name" value="BACK"/>
    <property type="match status" value="1"/>
</dbReference>
<dbReference type="Pfam" id="PF08005">
    <property type="entry name" value="PHR"/>
    <property type="match status" value="1"/>
</dbReference>
<evidence type="ECO:0000313" key="6">
    <source>
        <dbReference type="Proteomes" id="UP000663852"/>
    </source>
</evidence>
<dbReference type="EMBL" id="CAJNOJ010000107">
    <property type="protein sequence ID" value="CAF1124423.1"/>
    <property type="molecule type" value="Genomic_DNA"/>
</dbReference>
<evidence type="ECO:0000256" key="1">
    <source>
        <dbReference type="ARBA" id="ARBA00004496"/>
    </source>
</evidence>
<dbReference type="Gene3D" id="2.60.120.820">
    <property type="entry name" value="PHR domain"/>
    <property type="match status" value="1"/>
</dbReference>